<gene>
    <name evidence="1" type="ORF">EXIGLDRAFT_802353</name>
</gene>
<organism evidence="1 2">
    <name type="scientific">Exidia glandulosa HHB12029</name>
    <dbReference type="NCBI Taxonomy" id="1314781"/>
    <lineage>
        <taxon>Eukaryota</taxon>
        <taxon>Fungi</taxon>
        <taxon>Dikarya</taxon>
        <taxon>Basidiomycota</taxon>
        <taxon>Agaricomycotina</taxon>
        <taxon>Agaricomycetes</taxon>
        <taxon>Auriculariales</taxon>
        <taxon>Exidiaceae</taxon>
        <taxon>Exidia</taxon>
    </lineage>
</organism>
<dbReference type="PANTHER" id="PTHR31758">
    <property type="entry name" value="BTB/POZ DOMAIN-CONTAINING PROTEIN YLR108C"/>
    <property type="match status" value="1"/>
</dbReference>
<dbReference type="OrthoDB" id="2370221at2759"/>
<name>A0A165E949_EXIGL</name>
<dbReference type="PANTHER" id="PTHR31758:SF2">
    <property type="entry name" value="BTB_POZ DOMAIN-CONTAINING PROTEIN YLR108C"/>
    <property type="match status" value="1"/>
</dbReference>
<sequence length="319" mass="35948">MSVDRYTVVIRGETFTLYRDQIEFDAPNYFTALFHGDFRESRTQRVELSRSPDLFRVIVEYMSGYTVLPLAPMMVPSTMTPETALANLLNDAEYYQLSGLVRLIRPPPPPEAYRGYNLAPRPTLKFEEITSAAELDVIFDSTDGVGTSVDGHWQPALISLENVKMKFVDNVLRAMLTTSQKDRLVSRISAQLSWNAPFVCDGAAYVTPARASFVPYATARLNGGDIPLRALTRLCQDVVPTPVSWKLPAPAANYETVARALKEAYETEKQNLIVWCRKLVFLIARDDDVSFSDRLSFRIVYADCITRDRLAAQLQDLLS</sequence>
<protein>
    <recommendedName>
        <fullName evidence="3">BTB domain-containing protein</fullName>
    </recommendedName>
</protein>
<evidence type="ECO:0008006" key="3">
    <source>
        <dbReference type="Google" id="ProtNLM"/>
    </source>
</evidence>
<proteinExistence type="predicted"/>
<dbReference type="InParanoid" id="A0A165E949"/>
<dbReference type="STRING" id="1314781.A0A165E949"/>
<reference evidence="1 2" key="1">
    <citation type="journal article" date="2016" name="Mol. Biol. Evol.">
        <title>Comparative Genomics of Early-Diverging Mushroom-Forming Fungi Provides Insights into the Origins of Lignocellulose Decay Capabilities.</title>
        <authorList>
            <person name="Nagy L.G."/>
            <person name="Riley R."/>
            <person name="Tritt A."/>
            <person name="Adam C."/>
            <person name="Daum C."/>
            <person name="Floudas D."/>
            <person name="Sun H."/>
            <person name="Yadav J.S."/>
            <person name="Pangilinan J."/>
            <person name="Larsson K.H."/>
            <person name="Matsuura K."/>
            <person name="Barry K."/>
            <person name="Labutti K."/>
            <person name="Kuo R."/>
            <person name="Ohm R.A."/>
            <person name="Bhattacharya S.S."/>
            <person name="Shirouzu T."/>
            <person name="Yoshinaga Y."/>
            <person name="Martin F.M."/>
            <person name="Grigoriev I.V."/>
            <person name="Hibbett D.S."/>
        </authorList>
    </citation>
    <scope>NUCLEOTIDE SEQUENCE [LARGE SCALE GENOMIC DNA]</scope>
    <source>
        <strain evidence="1 2">HHB12029</strain>
    </source>
</reference>
<dbReference type="SUPFAM" id="SSF54695">
    <property type="entry name" value="POZ domain"/>
    <property type="match status" value="1"/>
</dbReference>
<keyword evidence="2" id="KW-1185">Reference proteome</keyword>
<dbReference type="Gene3D" id="3.30.710.10">
    <property type="entry name" value="Potassium Channel Kv1.1, Chain A"/>
    <property type="match status" value="1"/>
</dbReference>
<dbReference type="Proteomes" id="UP000077266">
    <property type="component" value="Unassembled WGS sequence"/>
</dbReference>
<dbReference type="AlphaFoldDB" id="A0A165E949"/>
<evidence type="ECO:0000313" key="2">
    <source>
        <dbReference type="Proteomes" id="UP000077266"/>
    </source>
</evidence>
<dbReference type="InterPro" id="IPR011333">
    <property type="entry name" value="SKP1/BTB/POZ_sf"/>
</dbReference>
<evidence type="ECO:0000313" key="1">
    <source>
        <dbReference type="EMBL" id="KZV86365.1"/>
    </source>
</evidence>
<dbReference type="EMBL" id="KV426158">
    <property type="protein sequence ID" value="KZV86365.1"/>
    <property type="molecule type" value="Genomic_DNA"/>
</dbReference>
<accession>A0A165E949</accession>